<evidence type="ECO:0000313" key="2">
    <source>
        <dbReference type="EMBL" id="MBB5514691.1"/>
    </source>
</evidence>
<protein>
    <recommendedName>
        <fullName evidence="1">VOC domain-containing protein</fullName>
    </recommendedName>
</protein>
<reference evidence="2 3" key="1">
    <citation type="submission" date="2020-08" db="EMBL/GenBank/DDBJ databases">
        <title>Genomic Encyclopedia of Type Strains, Phase IV (KMG-IV): sequencing the most valuable type-strain genomes for metagenomic binning, comparative biology and taxonomic classification.</title>
        <authorList>
            <person name="Goeker M."/>
        </authorList>
    </citation>
    <scope>NUCLEOTIDE SEQUENCE [LARGE SCALE GENOMIC DNA]</scope>
    <source>
        <strain evidence="2 3">DSM 103377</strain>
    </source>
</reference>
<evidence type="ECO:0000313" key="3">
    <source>
        <dbReference type="Proteomes" id="UP000553766"/>
    </source>
</evidence>
<dbReference type="InterPro" id="IPR004360">
    <property type="entry name" value="Glyas_Fos-R_dOase_dom"/>
</dbReference>
<proteinExistence type="predicted"/>
<dbReference type="EMBL" id="JACIJS010000002">
    <property type="protein sequence ID" value="MBB5514691.1"/>
    <property type="molecule type" value="Genomic_DNA"/>
</dbReference>
<sequence>MDQRVSLITLGTDDLARGRAFYESLGWQVVSTEDGIVAFDLIGQAIGLYPRDALAKDVGLPITPGFSGMTLSHNVPTKEDVAAITDQARVAGATILREPHDVFWGGHIAYFSDPDGHVWEVAHNPYSTLGPNGEFKWNGH</sequence>
<dbReference type="AlphaFoldDB" id="A0A840WJJ7"/>
<evidence type="ECO:0000259" key="1">
    <source>
        <dbReference type="PROSITE" id="PS51819"/>
    </source>
</evidence>
<organism evidence="2 3">
    <name type="scientific">Rubricella aquisinus</name>
    <dbReference type="NCBI Taxonomy" id="2028108"/>
    <lineage>
        <taxon>Bacteria</taxon>
        <taxon>Pseudomonadati</taxon>
        <taxon>Pseudomonadota</taxon>
        <taxon>Alphaproteobacteria</taxon>
        <taxon>Rhodobacterales</taxon>
        <taxon>Paracoccaceae</taxon>
        <taxon>Rubricella</taxon>
    </lineage>
</organism>
<gene>
    <name evidence="2" type="ORF">FHS89_000697</name>
</gene>
<comment type="caution">
    <text evidence="2">The sequence shown here is derived from an EMBL/GenBank/DDBJ whole genome shotgun (WGS) entry which is preliminary data.</text>
</comment>
<dbReference type="PROSITE" id="PS51819">
    <property type="entry name" value="VOC"/>
    <property type="match status" value="1"/>
</dbReference>
<name>A0A840WJJ7_9RHOB</name>
<keyword evidence="3" id="KW-1185">Reference proteome</keyword>
<dbReference type="PANTHER" id="PTHR36503">
    <property type="entry name" value="BLR2520 PROTEIN"/>
    <property type="match status" value="1"/>
</dbReference>
<feature type="domain" description="VOC" evidence="1">
    <location>
        <begin position="4"/>
        <end position="124"/>
    </location>
</feature>
<dbReference type="CDD" id="cd07251">
    <property type="entry name" value="VOC_like"/>
    <property type="match status" value="1"/>
</dbReference>
<dbReference type="Pfam" id="PF00903">
    <property type="entry name" value="Glyoxalase"/>
    <property type="match status" value="1"/>
</dbReference>
<dbReference type="SUPFAM" id="SSF54593">
    <property type="entry name" value="Glyoxalase/Bleomycin resistance protein/Dihydroxybiphenyl dioxygenase"/>
    <property type="match status" value="1"/>
</dbReference>
<dbReference type="Proteomes" id="UP000553766">
    <property type="component" value="Unassembled WGS sequence"/>
</dbReference>
<dbReference type="RefSeq" id="WP_184008577.1">
    <property type="nucleotide sequence ID" value="NZ_JACIJS010000002.1"/>
</dbReference>
<dbReference type="PANTHER" id="PTHR36503:SF1">
    <property type="entry name" value="BLR2520 PROTEIN"/>
    <property type="match status" value="1"/>
</dbReference>
<accession>A0A840WJJ7</accession>
<dbReference type="InterPro" id="IPR029068">
    <property type="entry name" value="Glyas_Bleomycin-R_OHBP_Dase"/>
</dbReference>
<dbReference type="InterPro" id="IPR037523">
    <property type="entry name" value="VOC_core"/>
</dbReference>
<dbReference type="Gene3D" id="3.10.180.10">
    <property type="entry name" value="2,3-Dihydroxybiphenyl 1,2-Dioxygenase, domain 1"/>
    <property type="match status" value="1"/>
</dbReference>